<keyword evidence="6" id="KW-0378">Hydrolase</keyword>
<dbReference type="AlphaFoldDB" id="A0A212JJR9"/>
<dbReference type="PANTHER" id="PTHR42961:SF2">
    <property type="entry name" value="IRON-SULFUR PROTEIN NUBPL"/>
    <property type="match status" value="1"/>
</dbReference>
<dbReference type="HAMAP" id="MF_02040">
    <property type="entry name" value="Mrp_NBP35"/>
    <property type="match status" value="1"/>
</dbReference>
<dbReference type="PROSITE" id="PS01215">
    <property type="entry name" value="MRP"/>
    <property type="match status" value="1"/>
</dbReference>
<dbReference type="Gene3D" id="3.40.50.300">
    <property type="entry name" value="P-loop containing nucleotide triphosphate hydrolases"/>
    <property type="match status" value="1"/>
</dbReference>
<sequence length="378" mass="39146">MNWRNFLPRISGQSPRVSTSADPKEALAEAVLGAFAEAAPGATVAGWNPAEQVAGFDVTGGRVLLALSAPPDRAEELEPARARLEAALAKVPGVAGVNVVLTAERAAPPPPPQQPRLGQHPTGGKIELPDVGLVVAIASGKGGVGKSTTTANLALAMVQKGLRVGVLDADIYGPSIPTLFGCEGAKPGMADGKMVPVEAHGVKLISIGFLLPPDAPVIWRGPMVSGAIEQLFRDVVWGGLDVLLVDLPPGTGDAQLTMSQKAPLSGAVIVSTPQDLALIDARRALQMFRKVEVPVFGIVENMSYYECPNCGHREHIFAHGGAETAARELETPFLGEIPLTLAIREAADAGAPIAVADPDGPHARAYARIAEAILYGAA</sequence>
<comment type="similarity">
    <text evidence="6">Belongs to the Mrp/NBP35 ATP-binding proteins family.</text>
</comment>
<evidence type="ECO:0000256" key="6">
    <source>
        <dbReference type="HAMAP-Rule" id="MF_02040"/>
    </source>
</evidence>
<dbReference type="GO" id="GO:0005524">
    <property type="term" value="F:ATP binding"/>
    <property type="evidence" value="ECO:0007669"/>
    <property type="project" value="UniProtKB-UniRule"/>
</dbReference>
<evidence type="ECO:0000256" key="1">
    <source>
        <dbReference type="ARBA" id="ARBA00022723"/>
    </source>
</evidence>
<dbReference type="GO" id="GO:0046872">
    <property type="term" value="F:metal ion binding"/>
    <property type="evidence" value="ECO:0007669"/>
    <property type="project" value="UniProtKB-KW"/>
</dbReference>
<keyword evidence="3 6" id="KW-0067">ATP-binding</keyword>
<evidence type="ECO:0000313" key="8">
    <source>
        <dbReference type="EMBL" id="SBV99650.1"/>
    </source>
</evidence>
<evidence type="ECO:0000256" key="7">
    <source>
        <dbReference type="SAM" id="MobiDB-lite"/>
    </source>
</evidence>
<dbReference type="InterPro" id="IPR044304">
    <property type="entry name" value="NUBPL-like"/>
</dbReference>
<dbReference type="GO" id="GO:0016887">
    <property type="term" value="F:ATP hydrolysis activity"/>
    <property type="evidence" value="ECO:0007669"/>
    <property type="project" value="UniProtKB-UniRule"/>
</dbReference>
<comment type="subunit">
    <text evidence="6">Homodimer.</text>
</comment>
<accession>A0A212JJR9</accession>
<comment type="function">
    <text evidence="6">Binds and transfers iron-sulfur (Fe-S) clusters to target apoproteins. Can hydrolyze ATP.</text>
</comment>
<keyword evidence="5 6" id="KW-0411">Iron-sulfur</keyword>
<feature type="binding site" evidence="6">
    <location>
        <begin position="140"/>
        <end position="147"/>
    </location>
    <ligand>
        <name>ATP</name>
        <dbReference type="ChEBI" id="CHEBI:30616"/>
    </ligand>
</feature>
<name>A0A212JJR9_9PROT</name>
<feature type="compositionally biased region" description="Polar residues" evidence="7">
    <location>
        <begin position="11"/>
        <end position="21"/>
    </location>
</feature>
<dbReference type="InterPro" id="IPR019591">
    <property type="entry name" value="Mrp/NBP35_ATP-bd"/>
</dbReference>
<keyword evidence="2 6" id="KW-0547">Nucleotide-binding</keyword>
<dbReference type="EMBL" id="FLUO01000001">
    <property type="protein sequence ID" value="SBV99650.1"/>
    <property type="molecule type" value="Genomic_DNA"/>
</dbReference>
<evidence type="ECO:0000256" key="3">
    <source>
        <dbReference type="ARBA" id="ARBA00022840"/>
    </source>
</evidence>
<evidence type="ECO:0000256" key="5">
    <source>
        <dbReference type="ARBA" id="ARBA00023014"/>
    </source>
</evidence>
<dbReference type="GO" id="GO:0051539">
    <property type="term" value="F:4 iron, 4 sulfur cluster binding"/>
    <property type="evidence" value="ECO:0007669"/>
    <property type="project" value="TreeGrafter"/>
</dbReference>
<dbReference type="Pfam" id="PF10609">
    <property type="entry name" value="ParA"/>
    <property type="match status" value="1"/>
</dbReference>
<reference evidence="8" key="1">
    <citation type="submission" date="2016-04" db="EMBL/GenBank/DDBJ databases">
        <authorList>
            <person name="Evans L.H."/>
            <person name="Alamgir A."/>
            <person name="Owens N."/>
            <person name="Weber N.D."/>
            <person name="Virtaneva K."/>
            <person name="Barbian K."/>
            <person name="Babar A."/>
            <person name="Rosenke K."/>
        </authorList>
    </citation>
    <scope>NUCLEOTIDE SEQUENCE</scope>
    <source>
        <strain evidence="8">86</strain>
    </source>
</reference>
<keyword evidence="1 6" id="KW-0479">Metal-binding</keyword>
<dbReference type="InterPro" id="IPR027417">
    <property type="entry name" value="P-loop_NTPase"/>
</dbReference>
<keyword evidence="4 6" id="KW-0408">Iron</keyword>
<proteinExistence type="inferred from homology"/>
<organism evidence="8">
    <name type="scientific">uncultured Alphaproteobacteria bacterium</name>
    <dbReference type="NCBI Taxonomy" id="91750"/>
    <lineage>
        <taxon>Bacteria</taxon>
        <taxon>Pseudomonadati</taxon>
        <taxon>Pseudomonadota</taxon>
        <taxon>Alphaproteobacteria</taxon>
        <taxon>environmental samples</taxon>
    </lineage>
</organism>
<protein>
    <recommendedName>
        <fullName evidence="6">Iron-sulfur cluster carrier protein</fullName>
    </recommendedName>
</protein>
<evidence type="ECO:0000256" key="4">
    <source>
        <dbReference type="ARBA" id="ARBA00023004"/>
    </source>
</evidence>
<feature type="region of interest" description="Disordered" evidence="7">
    <location>
        <begin position="1"/>
        <end position="21"/>
    </location>
</feature>
<dbReference type="FunFam" id="3.40.50.300:FF:001119">
    <property type="entry name" value="Iron-sulfur cluster carrier protein"/>
    <property type="match status" value="1"/>
</dbReference>
<dbReference type="PANTHER" id="PTHR42961">
    <property type="entry name" value="IRON-SULFUR PROTEIN NUBPL"/>
    <property type="match status" value="1"/>
</dbReference>
<dbReference type="GO" id="GO:0016226">
    <property type="term" value="P:iron-sulfur cluster assembly"/>
    <property type="evidence" value="ECO:0007669"/>
    <property type="project" value="InterPro"/>
</dbReference>
<dbReference type="InterPro" id="IPR000808">
    <property type="entry name" value="Mrp-like_CS"/>
</dbReference>
<gene>
    <name evidence="8" type="ORF">KL86APRO_11198</name>
</gene>
<dbReference type="CDD" id="cd02037">
    <property type="entry name" value="Mrp_NBP35"/>
    <property type="match status" value="1"/>
</dbReference>
<dbReference type="GO" id="GO:0140663">
    <property type="term" value="F:ATP-dependent FeS chaperone activity"/>
    <property type="evidence" value="ECO:0007669"/>
    <property type="project" value="InterPro"/>
</dbReference>
<evidence type="ECO:0000256" key="2">
    <source>
        <dbReference type="ARBA" id="ARBA00022741"/>
    </source>
</evidence>
<dbReference type="SUPFAM" id="SSF52540">
    <property type="entry name" value="P-loop containing nucleoside triphosphate hydrolases"/>
    <property type="match status" value="1"/>
</dbReference>
<dbReference type="InterPro" id="IPR033756">
    <property type="entry name" value="YlxH/NBP35"/>
</dbReference>